<dbReference type="PANTHER" id="PTHR12815:SF23">
    <property type="entry name" value="OUTER MEMBRANE PROTEIN ASSEMBLY FACTOR BAMA"/>
    <property type="match status" value="1"/>
</dbReference>
<dbReference type="AlphaFoldDB" id="A0A9D7FD92"/>
<feature type="signal peptide" evidence="8">
    <location>
        <begin position="1"/>
        <end position="20"/>
    </location>
</feature>
<feature type="domain" description="POTRA" evidence="10">
    <location>
        <begin position="175"/>
        <end position="263"/>
    </location>
</feature>
<feature type="domain" description="POTRA" evidence="10">
    <location>
        <begin position="92"/>
        <end position="172"/>
    </location>
</feature>
<evidence type="ECO:0000259" key="10">
    <source>
        <dbReference type="PROSITE" id="PS51779"/>
    </source>
</evidence>
<evidence type="ECO:0000256" key="3">
    <source>
        <dbReference type="ARBA" id="ARBA00022692"/>
    </source>
</evidence>
<feature type="domain" description="POTRA" evidence="10">
    <location>
        <begin position="266"/>
        <end position="344"/>
    </location>
</feature>
<dbReference type="Gene3D" id="3.10.20.310">
    <property type="entry name" value="membrane protein fhac"/>
    <property type="match status" value="5"/>
</dbReference>
<dbReference type="HAMAP" id="MF_01430">
    <property type="entry name" value="OM_assembly_BamA"/>
    <property type="match status" value="1"/>
</dbReference>
<evidence type="ECO:0000313" key="12">
    <source>
        <dbReference type="Proteomes" id="UP000886602"/>
    </source>
</evidence>
<evidence type="ECO:0000256" key="2">
    <source>
        <dbReference type="ARBA" id="ARBA00022452"/>
    </source>
</evidence>
<comment type="subcellular location">
    <subcellularLocation>
        <location evidence="8">Cell outer membrane</location>
    </subcellularLocation>
    <subcellularLocation>
        <location evidence="1">Membrane</location>
    </subcellularLocation>
</comment>
<evidence type="ECO:0000313" key="11">
    <source>
        <dbReference type="EMBL" id="MBK7422691.1"/>
    </source>
</evidence>
<comment type="function">
    <text evidence="8">Part of the outer membrane protein assembly complex, which is involved in assembly and insertion of beta-barrel proteins into the outer membrane.</text>
</comment>
<reference evidence="11" key="1">
    <citation type="submission" date="2020-10" db="EMBL/GenBank/DDBJ databases">
        <title>Connecting structure to function with the recovery of over 1000 high-quality activated sludge metagenome-assembled genomes encoding full-length rRNA genes using long-read sequencing.</title>
        <authorList>
            <person name="Singleton C.M."/>
            <person name="Petriglieri F."/>
            <person name="Kristensen J.M."/>
            <person name="Kirkegaard R.H."/>
            <person name="Michaelsen T.Y."/>
            <person name="Andersen M.H."/>
            <person name="Karst S.M."/>
            <person name="Dueholm M.S."/>
            <person name="Nielsen P.H."/>
            <person name="Albertsen M."/>
        </authorList>
    </citation>
    <scope>NUCLEOTIDE SEQUENCE</scope>
    <source>
        <strain evidence="11">EsbW_18-Q3-R4-48_MAXAC.044</strain>
    </source>
</reference>
<keyword evidence="5 8" id="KW-0677">Repeat</keyword>
<proteinExistence type="inferred from homology"/>
<dbReference type="GO" id="GO:0043165">
    <property type="term" value="P:Gram-negative-bacterium-type cell outer membrane assembly"/>
    <property type="evidence" value="ECO:0007669"/>
    <property type="project" value="UniProtKB-UniRule"/>
</dbReference>
<keyword evidence="6 8" id="KW-0472">Membrane</keyword>
<dbReference type="InterPro" id="IPR034746">
    <property type="entry name" value="POTRA"/>
</dbReference>
<dbReference type="Pfam" id="PF01103">
    <property type="entry name" value="Omp85"/>
    <property type="match status" value="1"/>
</dbReference>
<sequence length="784" mass="86602" precursor="true">MKKNLLAGLIASLFVSGAFAFEAFTVKDIRVEGIQRTEAGTVFSYLPIKVGDTLTDEKAAQAIKALFATGFFKDVRIEIDGDVVIVVLEERPAIAQIDFVGLKEFEKDQLIKGLKEAGFAVSRSYDRAMLEKAEQELKRQYLTRGKYGVAITTTVTPLERNRVSINFNIDEGDAAKIRQINIVGAQAFKEKDLQALFQLQTPNWISWYTKNDQYSKQKLAADLETLRSYYLNRGFLEFNIESTQVSISPDKKDIFITLTIAEGERYIVSSVKLAGDLILPEEEFRKAMKIRPGDVFSREKLNESTKAISDKLSAKGYAFANVNAAPELDKEKRQVAFTVFVDPGKRAYVRRINVSGNTKTRDEVIRQEVRQMEGAWFDDERVKLSKERIDKTGYFGEVNVETPPVPGTSDQVDVNINVTEKSTGNISLGVGYSQSEGVILSASISQANIFGSGKFVSLQVNTGKINQTLAFSYTNPYFTVDGISQGFDVYTRKSNPTSLGYEFKTTSYGGGLRFGIPLSEKQALTFGVAIDQTQVEINPLNPNTPNQYLRFNNEFCGSGSSDIPTDLFTIPSSCTNLTLPVTLGWISDTKDSAILPTRGALQKAAIEVAIPGGDLTFYKLSYQQQRFFPITRNMVLMLNGELGYANGLSGQDVPFYRNFYAGGIGSVRGYDPASLGPYEYTNGNIVRLGGTRRVVFNAELSMPLPGFGVDKSVRFGPFFDAGQVYSDGNLPRGVFDQGAIRTSAGLAATWISPFGPLKFSVAAALNDEKNDKLQVFQFQFGQAF</sequence>
<keyword evidence="7 8" id="KW-0998">Cell outer membrane</keyword>
<dbReference type="InterPro" id="IPR010827">
    <property type="entry name" value="BamA/TamA_POTRA"/>
</dbReference>
<dbReference type="Gene3D" id="2.40.160.50">
    <property type="entry name" value="membrane protein fhac: a member of the omp85/tpsb transporter family"/>
    <property type="match status" value="1"/>
</dbReference>
<name>A0A9D7FD92_9RHOO</name>
<keyword evidence="4 8" id="KW-0732">Signal</keyword>
<organism evidence="11 12">
    <name type="scientific">Candidatus Propionivibrio dominans</name>
    <dbReference type="NCBI Taxonomy" id="2954373"/>
    <lineage>
        <taxon>Bacteria</taxon>
        <taxon>Pseudomonadati</taxon>
        <taxon>Pseudomonadota</taxon>
        <taxon>Betaproteobacteria</taxon>
        <taxon>Rhodocyclales</taxon>
        <taxon>Rhodocyclaceae</taxon>
        <taxon>Propionivibrio</taxon>
    </lineage>
</organism>
<keyword evidence="3 8" id="KW-0812">Transmembrane</keyword>
<feature type="domain" description="POTRA" evidence="10">
    <location>
        <begin position="24"/>
        <end position="91"/>
    </location>
</feature>
<evidence type="ECO:0000256" key="9">
    <source>
        <dbReference type="NCBIfam" id="TIGR03303"/>
    </source>
</evidence>
<comment type="caution">
    <text evidence="11">The sequence shown here is derived from an EMBL/GenBank/DDBJ whole genome shotgun (WGS) entry which is preliminary data.</text>
</comment>
<gene>
    <name evidence="8 11" type="primary">bamA</name>
    <name evidence="11" type="ORF">IPJ48_06130</name>
</gene>
<evidence type="ECO:0000256" key="4">
    <source>
        <dbReference type="ARBA" id="ARBA00022729"/>
    </source>
</evidence>
<feature type="domain" description="POTRA" evidence="10">
    <location>
        <begin position="347"/>
        <end position="421"/>
    </location>
</feature>
<dbReference type="EMBL" id="JADJNC010000008">
    <property type="protein sequence ID" value="MBK7422691.1"/>
    <property type="molecule type" value="Genomic_DNA"/>
</dbReference>
<keyword evidence="2 8" id="KW-1134">Transmembrane beta strand</keyword>
<dbReference type="PANTHER" id="PTHR12815">
    <property type="entry name" value="SORTING AND ASSEMBLY MACHINERY SAMM50 PROTEIN FAMILY MEMBER"/>
    <property type="match status" value="1"/>
</dbReference>
<evidence type="ECO:0000256" key="1">
    <source>
        <dbReference type="ARBA" id="ARBA00004370"/>
    </source>
</evidence>
<dbReference type="Proteomes" id="UP000886602">
    <property type="component" value="Unassembled WGS sequence"/>
</dbReference>
<feature type="chain" id="PRO_5039773267" description="Outer membrane protein assembly factor BamA" evidence="8">
    <location>
        <begin position="21"/>
        <end position="784"/>
    </location>
</feature>
<dbReference type="InterPro" id="IPR000184">
    <property type="entry name" value="Bac_surfAg_D15"/>
</dbReference>
<evidence type="ECO:0000256" key="6">
    <source>
        <dbReference type="ARBA" id="ARBA00023136"/>
    </source>
</evidence>
<protein>
    <recommendedName>
        <fullName evidence="8 9">Outer membrane protein assembly factor BamA</fullName>
    </recommendedName>
</protein>
<dbReference type="PROSITE" id="PS51779">
    <property type="entry name" value="POTRA"/>
    <property type="match status" value="5"/>
</dbReference>
<accession>A0A9D7FD92</accession>
<comment type="subunit">
    <text evidence="8">Part of the Bam complex.</text>
</comment>
<evidence type="ECO:0000256" key="7">
    <source>
        <dbReference type="ARBA" id="ARBA00023237"/>
    </source>
</evidence>
<evidence type="ECO:0000256" key="5">
    <source>
        <dbReference type="ARBA" id="ARBA00022737"/>
    </source>
</evidence>
<dbReference type="PIRSF" id="PIRSF006076">
    <property type="entry name" value="OM_assembly_OMP85"/>
    <property type="match status" value="1"/>
</dbReference>
<dbReference type="FunFam" id="3.10.20.310:FF:000002">
    <property type="entry name" value="Outer membrane protein assembly factor BamA"/>
    <property type="match status" value="1"/>
</dbReference>
<comment type="similarity">
    <text evidence="8">Belongs to the BamA family.</text>
</comment>
<dbReference type="GO" id="GO:0051205">
    <property type="term" value="P:protein insertion into membrane"/>
    <property type="evidence" value="ECO:0007669"/>
    <property type="project" value="UniProtKB-UniRule"/>
</dbReference>
<evidence type="ECO:0000256" key="8">
    <source>
        <dbReference type="HAMAP-Rule" id="MF_01430"/>
    </source>
</evidence>
<dbReference type="Pfam" id="PF07244">
    <property type="entry name" value="POTRA"/>
    <property type="match status" value="5"/>
</dbReference>
<dbReference type="NCBIfam" id="TIGR03303">
    <property type="entry name" value="OM_YaeT"/>
    <property type="match status" value="1"/>
</dbReference>
<dbReference type="GO" id="GO:0009279">
    <property type="term" value="C:cell outer membrane"/>
    <property type="evidence" value="ECO:0007669"/>
    <property type="project" value="UniProtKB-SubCell"/>
</dbReference>
<dbReference type="InterPro" id="IPR023707">
    <property type="entry name" value="OM_assembly_BamA"/>
</dbReference>
<dbReference type="InterPro" id="IPR039910">
    <property type="entry name" value="D15-like"/>
</dbReference>